<dbReference type="Pfam" id="PF05402">
    <property type="entry name" value="PqqD"/>
    <property type="match status" value="1"/>
</dbReference>
<keyword evidence="2" id="KW-1185">Reference proteome</keyword>
<organism evidence="1 2">
    <name type="scientific">Billgrantia montanilacus</name>
    <dbReference type="NCBI Taxonomy" id="2282305"/>
    <lineage>
        <taxon>Bacteria</taxon>
        <taxon>Pseudomonadati</taxon>
        <taxon>Pseudomonadota</taxon>
        <taxon>Gammaproteobacteria</taxon>
        <taxon>Oceanospirillales</taxon>
        <taxon>Halomonadaceae</taxon>
        <taxon>Billgrantia</taxon>
    </lineage>
</organism>
<evidence type="ECO:0000313" key="2">
    <source>
        <dbReference type="Proteomes" id="UP000252405"/>
    </source>
</evidence>
<sequence length="93" mass="10449">MIHSDSIVRRNPDIIAAGVDEEVVMMSADCGQYFGLSSLAAHIWRLTEEPVRIDNLVELLCQHYDIDPVSCEADTLDFAQKMLDAGLFEEINH</sequence>
<proteinExistence type="predicted"/>
<dbReference type="InterPro" id="IPR008792">
    <property type="entry name" value="PQQD"/>
</dbReference>
<dbReference type="Proteomes" id="UP000252405">
    <property type="component" value="Unassembled WGS sequence"/>
</dbReference>
<dbReference type="EMBL" id="QPII01000002">
    <property type="protein sequence ID" value="RCV91008.1"/>
    <property type="molecule type" value="Genomic_DNA"/>
</dbReference>
<gene>
    <name evidence="1" type="ORF">DU505_03705</name>
</gene>
<name>A0A368U1T5_9GAMM</name>
<accession>A0A368U1T5</accession>
<dbReference type="InterPro" id="IPR041881">
    <property type="entry name" value="PqqD_sf"/>
</dbReference>
<evidence type="ECO:0000313" key="1">
    <source>
        <dbReference type="EMBL" id="RCV91008.1"/>
    </source>
</evidence>
<comment type="caution">
    <text evidence="1">The sequence shown here is derived from an EMBL/GenBank/DDBJ whole genome shotgun (WGS) entry which is preliminary data.</text>
</comment>
<reference evidence="1 2" key="1">
    <citation type="submission" date="2018-07" db="EMBL/GenBank/DDBJ databases">
        <title>Halomonas montanilacus sp. nov., isolated from Lake Pengyan on Tibetan Plateau.</title>
        <authorList>
            <person name="Lu H."/>
            <person name="Xing P."/>
            <person name="Wu Q."/>
        </authorList>
    </citation>
    <scope>NUCLEOTIDE SEQUENCE [LARGE SCALE GENOMIC DNA]</scope>
    <source>
        <strain evidence="1 2">PYC7W</strain>
    </source>
</reference>
<dbReference type="RefSeq" id="WP_114477651.1">
    <property type="nucleotide sequence ID" value="NZ_QPII01000002.1"/>
</dbReference>
<dbReference type="OrthoDB" id="9800554at2"/>
<dbReference type="Gene3D" id="1.10.10.1150">
    <property type="entry name" value="Coenzyme PQQ synthesis protein D (PqqD)"/>
    <property type="match status" value="1"/>
</dbReference>
<dbReference type="AlphaFoldDB" id="A0A368U1T5"/>
<protein>
    <submittedName>
        <fullName evidence="1">PqqD family protein</fullName>
    </submittedName>
</protein>